<evidence type="ECO:0000256" key="2">
    <source>
        <dbReference type="ARBA" id="ARBA00007118"/>
    </source>
</evidence>
<dbReference type="PANTHER" id="PTHR43673:SF2">
    <property type="entry name" value="NITROREDUCTASE"/>
    <property type="match status" value="1"/>
</dbReference>
<evidence type="ECO:0000256" key="5">
    <source>
        <dbReference type="ARBA" id="ARBA00023002"/>
    </source>
</evidence>
<dbReference type="Gene3D" id="3.40.109.10">
    <property type="entry name" value="NADH Oxidase"/>
    <property type="match status" value="1"/>
</dbReference>
<evidence type="ECO:0000256" key="4">
    <source>
        <dbReference type="ARBA" id="ARBA00022643"/>
    </source>
</evidence>
<proteinExistence type="inferred from homology"/>
<dbReference type="KEGG" id="fne:FSDG_00211"/>
<dbReference type="Pfam" id="PF00881">
    <property type="entry name" value="Nitroreductase"/>
    <property type="match status" value="1"/>
</dbReference>
<evidence type="ECO:0000256" key="1">
    <source>
        <dbReference type="ARBA" id="ARBA00001917"/>
    </source>
</evidence>
<keyword evidence="3" id="KW-0285">Flavoprotein</keyword>
<accession>A0A140PQA5</accession>
<dbReference type="HOGENOM" id="CLU_1893157_0_0_0"/>
<dbReference type="SUPFAM" id="SSF55469">
    <property type="entry name" value="FMN-dependent nitroreductase-like"/>
    <property type="match status" value="1"/>
</dbReference>
<sequence>MELLKLMSDRCSCRAYSTKSISEEDLSKLLEASKLAPTAHNNQPQRIYVVKSEEGKAKLMKDFKFNFNAPCYLVFGYNVDESWKNPLDNNKDSGEVDISIVMTPYNVNGRGIRFINLLDRIYRTRSYKKKFRNT</sequence>
<name>A0A140PQA5_9FUSO</name>
<dbReference type="GO" id="GO:0016491">
    <property type="term" value="F:oxidoreductase activity"/>
    <property type="evidence" value="ECO:0007669"/>
    <property type="project" value="UniProtKB-KW"/>
</dbReference>
<organism evidence="7">
    <name type="scientific">Fusobacterium animalis 7_1</name>
    <dbReference type="NCBI Taxonomy" id="457405"/>
    <lineage>
        <taxon>Bacteria</taxon>
        <taxon>Fusobacteriati</taxon>
        <taxon>Fusobacteriota</taxon>
        <taxon>Fusobacteriia</taxon>
        <taxon>Fusobacteriales</taxon>
        <taxon>Fusobacteriaceae</taxon>
        <taxon>Fusobacterium</taxon>
    </lineage>
</organism>
<dbReference type="Proteomes" id="UP000002799">
    <property type="component" value="Chromosome"/>
</dbReference>
<protein>
    <recommendedName>
        <fullName evidence="6">Nitroreductase domain-containing protein</fullName>
    </recommendedName>
</protein>
<evidence type="ECO:0000259" key="6">
    <source>
        <dbReference type="Pfam" id="PF00881"/>
    </source>
</evidence>
<dbReference type="AlphaFoldDB" id="A0A140PQA5"/>
<evidence type="ECO:0000313" key="8">
    <source>
        <dbReference type="Proteomes" id="UP000002799"/>
    </source>
</evidence>
<dbReference type="eggNOG" id="COG0778">
    <property type="taxonomic scope" value="Bacteria"/>
</dbReference>
<comment type="similarity">
    <text evidence="2">Belongs to the nitroreductase family.</text>
</comment>
<dbReference type="InterPro" id="IPR000415">
    <property type="entry name" value="Nitroreductase-like"/>
</dbReference>
<evidence type="ECO:0000256" key="3">
    <source>
        <dbReference type="ARBA" id="ARBA00022630"/>
    </source>
</evidence>
<keyword evidence="4" id="KW-0288">FMN</keyword>
<dbReference type="InterPro" id="IPR029479">
    <property type="entry name" value="Nitroreductase"/>
</dbReference>
<dbReference type="EMBL" id="CP007062">
    <property type="protein sequence ID" value="EEO41652.1"/>
    <property type="molecule type" value="Genomic_DNA"/>
</dbReference>
<reference evidence="7 8" key="1">
    <citation type="submission" date="2013-11" db="EMBL/GenBank/DDBJ databases">
        <title>The Genome Sequence of Fusobacterium sp. 7_1.</title>
        <authorList>
            <consortium name="The Broad Institute Genome Sequencing Platform"/>
            <person name="Earl A."/>
            <person name="Ward D."/>
            <person name="Feldgarden M."/>
            <person name="Gevers D."/>
            <person name="Strauss J."/>
            <person name="Ambrose C.E."/>
            <person name="Allen-Vercoe E."/>
            <person name="Walker B."/>
            <person name="Young S.K."/>
            <person name="Zeng Q."/>
            <person name="Gargeya S."/>
            <person name="Fitzgerald M."/>
            <person name="Haas B."/>
            <person name="Abouelleil A."/>
            <person name="Alvarado L."/>
            <person name="Arachchi H.M."/>
            <person name="Berlin A.M."/>
            <person name="Chapman S.B."/>
            <person name="Goldberg J."/>
            <person name="Griggs A."/>
            <person name="Gujja S."/>
            <person name="Hansen M."/>
            <person name="Howarth C."/>
            <person name="Imamovic A."/>
            <person name="Larimer J."/>
            <person name="McCowen C."/>
            <person name="Montmayeur A."/>
            <person name="Murphy C."/>
            <person name="Neiman D."/>
            <person name="Pearson M."/>
            <person name="Priest M."/>
            <person name="Roberts A."/>
            <person name="Saif S."/>
            <person name="Shea T."/>
            <person name="Sisk P."/>
            <person name="Sykes S."/>
            <person name="Wortman J."/>
            <person name="Nusbaum C."/>
            <person name="Birren B."/>
        </authorList>
    </citation>
    <scope>NUCLEOTIDE SEQUENCE [LARGE SCALE GENOMIC DNA]</scope>
    <source>
        <strain evidence="7 8">7_1</strain>
    </source>
</reference>
<gene>
    <name evidence="7" type="ORF">FSDG_00211</name>
</gene>
<feature type="domain" description="Nitroreductase" evidence="6">
    <location>
        <begin position="9"/>
        <end position="62"/>
    </location>
</feature>
<comment type="cofactor">
    <cofactor evidence="1">
        <name>FMN</name>
        <dbReference type="ChEBI" id="CHEBI:58210"/>
    </cofactor>
</comment>
<dbReference type="PANTHER" id="PTHR43673">
    <property type="entry name" value="NAD(P)H NITROREDUCTASE YDGI-RELATED"/>
    <property type="match status" value="1"/>
</dbReference>
<keyword evidence="5" id="KW-0560">Oxidoreductase</keyword>
<evidence type="ECO:0000313" key="7">
    <source>
        <dbReference type="EMBL" id="EEO41652.1"/>
    </source>
</evidence>